<dbReference type="Proteomes" id="UP000018339">
    <property type="component" value="Unassembled WGS sequence"/>
</dbReference>
<keyword evidence="1" id="KW-0472">Membrane</keyword>
<accession>A0A7U9JB10</accession>
<protein>
    <submittedName>
        <fullName evidence="2">Uncharacterized protein</fullName>
    </submittedName>
</protein>
<keyword evidence="1" id="KW-0812">Transmembrane</keyword>
<dbReference type="EMBL" id="AYSF01000049">
    <property type="protein sequence ID" value="ESU72157.1"/>
    <property type="molecule type" value="Genomic_DNA"/>
</dbReference>
<evidence type="ECO:0000313" key="2">
    <source>
        <dbReference type="EMBL" id="ESU72157.1"/>
    </source>
</evidence>
<proteinExistence type="predicted"/>
<dbReference type="AlphaFoldDB" id="A0A7U9JB10"/>
<evidence type="ECO:0000313" key="3">
    <source>
        <dbReference type="Proteomes" id="UP000018339"/>
    </source>
</evidence>
<keyword evidence="3" id="KW-1185">Reference proteome</keyword>
<name>A0A7U9JB10_GEOTM</name>
<reference evidence="2 3" key="1">
    <citation type="journal article" date="2014" name="Genome Announc.">
        <title>Draft Genome Sequence of Geobacillus thermopakistaniensis Strain MAS1.</title>
        <authorList>
            <person name="Siddiqui M.A."/>
            <person name="Rashid N."/>
            <person name="Ayyampalayam S."/>
            <person name="Whitman W.B."/>
        </authorList>
    </citation>
    <scope>NUCLEOTIDE SEQUENCE [LARGE SCALE GENOMIC DNA]</scope>
    <source>
        <strain evidence="2 3">MAS1</strain>
    </source>
</reference>
<sequence>MGEMAWQRAPRLLMFVSLNIMAGTIIFWDMYE</sequence>
<organism evidence="2 3">
    <name type="scientific">Geobacillus thermopakistaniensis (strain MAS1)</name>
    <dbReference type="NCBI Taxonomy" id="1408282"/>
    <lineage>
        <taxon>Bacteria</taxon>
        <taxon>Bacillati</taxon>
        <taxon>Bacillota</taxon>
        <taxon>Bacilli</taxon>
        <taxon>Bacillales</taxon>
        <taxon>Anoxybacillaceae</taxon>
        <taxon>Geobacillus</taxon>
    </lineage>
</organism>
<gene>
    <name evidence="2" type="ORF">T260_09610</name>
</gene>
<feature type="transmembrane region" description="Helical" evidence="1">
    <location>
        <begin position="12"/>
        <end position="31"/>
    </location>
</feature>
<keyword evidence="1" id="KW-1133">Transmembrane helix</keyword>
<evidence type="ECO:0000256" key="1">
    <source>
        <dbReference type="SAM" id="Phobius"/>
    </source>
</evidence>
<comment type="caution">
    <text evidence="2">The sequence shown here is derived from an EMBL/GenBank/DDBJ whole genome shotgun (WGS) entry which is preliminary data.</text>
</comment>